<evidence type="ECO:0000256" key="3">
    <source>
        <dbReference type="ARBA" id="ARBA00022536"/>
    </source>
</evidence>
<keyword evidence="17" id="KW-0812">Transmembrane</keyword>
<keyword evidence="4" id="KW-0808">Transferase</keyword>
<dbReference type="PROSITE" id="PS00108">
    <property type="entry name" value="PROTEIN_KINASE_ST"/>
    <property type="match status" value="1"/>
</dbReference>
<dbReference type="SUPFAM" id="SSF56112">
    <property type="entry name" value="Protein kinase-like (PK-like)"/>
    <property type="match status" value="1"/>
</dbReference>
<dbReference type="InterPro" id="IPR001245">
    <property type="entry name" value="Ser-Thr/Tyr_kinase_cat_dom"/>
</dbReference>
<evidence type="ECO:0000256" key="17">
    <source>
        <dbReference type="SAM" id="Phobius"/>
    </source>
</evidence>
<feature type="region of interest" description="Disordered" evidence="16">
    <location>
        <begin position="814"/>
        <end position="835"/>
    </location>
</feature>
<keyword evidence="20" id="KW-0675">Receptor</keyword>
<keyword evidence="7 15" id="KW-0547">Nucleotide-binding</keyword>
<evidence type="ECO:0000313" key="21">
    <source>
        <dbReference type="Proteomes" id="UP001164929"/>
    </source>
</evidence>
<dbReference type="CDD" id="cd00054">
    <property type="entry name" value="EGF_CA"/>
    <property type="match status" value="2"/>
</dbReference>
<dbReference type="FunFam" id="2.10.25.10:FF:000628">
    <property type="entry name" value="Wall-associated receptor kinase 2"/>
    <property type="match status" value="1"/>
</dbReference>
<evidence type="ECO:0000256" key="8">
    <source>
        <dbReference type="ARBA" id="ARBA00022777"/>
    </source>
</evidence>
<dbReference type="GO" id="GO:0005524">
    <property type="term" value="F:ATP binding"/>
    <property type="evidence" value="ECO:0007669"/>
    <property type="project" value="UniProtKB-UniRule"/>
</dbReference>
<dbReference type="InterPro" id="IPR008271">
    <property type="entry name" value="Ser/Thr_kinase_AS"/>
</dbReference>
<evidence type="ECO:0000256" key="7">
    <source>
        <dbReference type="ARBA" id="ARBA00022741"/>
    </source>
</evidence>
<evidence type="ECO:0000313" key="20">
    <source>
        <dbReference type="EMBL" id="KAJ7001707.1"/>
    </source>
</evidence>
<gene>
    <name evidence="20" type="ORF">NC653_011957</name>
</gene>
<keyword evidence="6" id="KW-0677">Repeat</keyword>
<dbReference type="PANTHER" id="PTHR27005">
    <property type="entry name" value="WALL-ASSOCIATED RECEPTOR KINASE-LIKE 21"/>
    <property type="match status" value="1"/>
</dbReference>
<dbReference type="PROSITE" id="PS50011">
    <property type="entry name" value="PROTEIN_KINASE_DOM"/>
    <property type="match status" value="1"/>
</dbReference>
<name>A0AAD6R4U5_9ROSI</name>
<feature type="domain" description="EGF-like" evidence="19">
    <location>
        <begin position="423"/>
        <end position="463"/>
    </location>
</feature>
<protein>
    <submittedName>
        <fullName evidence="20">Wall-associated receptor kinase 2-like</fullName>
    </submittedName>
</protein>
<evidence type="ECO:0000256" key="16">
    <source>
        <dbReference type="SAM" id="MobiDB-lite"/>
    </source>
</evidence>
<comment type="caution">
    <text evidence="20">The sequence shown here is derived from an EMBL/GenBank/DDBJ whole genome shotgun (WGS) entry which is preliminary data.</text>
</comment>
<dbReference type="SMART" id="SM00179">
    <property type="entry name" value="EGF_CA"/>
    <property type="match status" value="2"/>
</dbReference>
<dbReference type="FunFam" id="2.10.25.10:FF:000038">
    <property type="entry name" value="Fibrillin 2"/>
    <property type="match status" value="1"/>
</dbReference>
<feature type="domain" description="Protein kinase" evidence="18">
    <location>
        <begin position="528"/>
        <end position="803"/>
    </location>
</feature>
<evidence type="ECO:0000259" key="19">
    <source>
        <dbReference type="PROSITE" id="PS50026"/>
    </source>
</evidence>
<dbReference type="InterPro" id="IPR045274">
    <property type="entry name" value="WAK-like"/>
</dbReference>
<comment type="caution">
    <text evidence="14">Lacks conserved residue(s) required for the propagation of feature annotation.</text>
</comment>
<dbReference type="AlphaFoldDB" id="A0AAD6R4U5"/>
<dbReference type="InterPro" id="IPR001881">
    <property type="entry name" value="EGF-like_Ca-bd_dom"/>
</dbReference>
<organism evidence="20 21">
    <name type="scientific">Populus alba x Populus x berolinensis</name>
    <dbReference type="NCBI Taxonomy" id="444605"/>
    <lineage>
        <taxon>Eukaryota</taxon>
        <taxon>Viridiplantae</taxon>
        <taxon>Streptophyta</taxon>
        <taxon>Embryophyta</taxon>
        <taxon>Tracheophyta</taxon>
        <taxon>Spermatophyta</taxon>
        <taxon>Magnoliopsida</taxon>
        <taxon>eudicotyledons</taxon>
        <taxon>Gunneridae</taxon>
        <taxon>Pentapetalae</taxon>
        <taxon>rosids</taxon>
        <taxon>fabids</taxon>
        <taxon>Malpighiales</taxon>
        <taxon>Salicaceae</taxon>
        <taxon>Saliceae</taxon>
        <taxon>Populus</taxon>
    </lineage>
</organism>
<dbReference type="Gene3D" id="3.30.200.20">
    <property type="entry name" value="Phosphorylase Kinase, domain 1"/>
    <property type="match status" value="1"/>
</dbReference>
<dbReference type="PROSITE" id="PS01187">
    <property type="entry name" value="EGF_CA"/>
    <property type="match status" value="1"/>
</dbReference>
<dbReference type="GO" id="GO:0004674">
    <property type="term" value="F:protein serine/threonine kinase activity"/>
    <property type="evidence" value="ECO:0007669"/>
    <property type="project" value="UniProtKB-KW"/>
</dbReference>
<dbReference type="GO" id="GO:0005509">
    <property type="term" value="F:calcium ion binding"/>
    <property type="evidence" value="ECO:0007669"/>
    <property type="project" value="InterPro"/>
</dbReference>
<dbReference type="GO" id="GO:0030247">
    <property type="term" value="F:polysaccharide binding"/>
    <property type="evidence" value="ECO:0007669"/>
    <property type="project" value="InterPro"/>
</dbReference>
<evidence type="ECO:0000259" key="18">
    <source>
        <dbReference type="PROSITE" id="PS50011"/>
    </source>
</evidence>
<dbReference type="Pfam" id="PF07714">
    <property type="entry name" value="PK_Tyr_Ser-Thr"/>
    <property type="match status" value="1"/>
</dbReference>
<dbReference type="EMBL" id="JAQIZT010000004">
    <property type="protein sequence ID" value="KAJ7001707.1"/>
    <property type="molecule type" value="Genomic_DNA"/>
</dbReference>
<keyword evidence="3 14" id="KW-0245">EGF-like domain</keyword>
<keyword evidence="10" id="KW-1015">Disulfide bond</keyword>
<dbReference type="Gene3D" id="1.10.510.10">
    <property type="entry name" value="Transferase(Phosphotransferase) domain 1"/>
    <property type="match status" value="1"/>
</dbReference>
<reference evidence="20 21" key="1">
    <citation type="journal article" date="2023" name="Mol. Ecol. Resour.">
        <title>Chromosome-level genome assembly of a triploid poplar Populus alba 'Berolinensis'.</title>
        <authorList>
            <person name="Chen S."/>
            <person name="Yu Y."/>
            <person name="Wang X."/>
            <person name="Wang S."/>
            <person name="Zhang T."/>
            <person name="Zhou Y."/>
            <person name="He R."/>
            <person name="Meng N."/>
            <person name="Wang Y."/>
            <person name="Liu W."/>
            <person name="Liu Z."/>
            <person name="Liu J."/>
            <person name="Guo Q."/>
            <person name="Huang H."/>
            <person name="Sederoff R.R."/>
            <person name="Wang G."/>
            <person name="Qu G."/>
            <person name="Chen S."/>
        </authorList>
    </citation>
    <scope>NUCLEOTIDE SEQUENCE [LARGE SCALE GENOMIC DNA]</scope>
    <source>
        <strain evidence="20">SC-2020</strain>
    </source>
</reference>
<comment type="catalytic activity">
    <reaction evidence="12">
        <text>L-seryl-[protein] + ATP = O-phospho-L-seryl-[protein] + ADP + H(+)</text>
        <dbReference type="Rhea" id="RHEA:17989"/>
        <dbReference type="Rhea" id="RHEA-COMP:9863"/>
        <dbReference type="Rhea" id="RHEA-COMP:11604"/>
        <dbReference type="ChEBI" id="CHEBI:15378"/>
        <dbReference type="ChEBI" id="CHEBI:29999"/>
        <dbReference type="ChEBI" id="CHEBI:30616"/>
        <dbReference type="ChEBI" id="CHEBI:83421"/>
        <dbReference type="ChEBI" id="CHEBI:456216"/>
    </reaction>
</comment>
<dbReference type="Gene3D" id="2.10.25.10">
    <property type="entry name" value="Laminin"/>
    <property type="match status" value="3"/>
</dbReference>
<dbReference type="InterPro" id="IPR000152">
    <property type="entry name" value="EGF-type_Asp/Asn_hydroxyl_site"/>
</dbReference>
<dbReference type="PROSITE" id="PS50026">
    <property type="entry name" value="EGF_3"/>
    <property type="match status" value="2"/>
</dbReference>
<comment type="catalytic activity">
    <reaction evidence="13">
        <text>L-threonyl-[protein] + ATP = O-phospho-L-threonyl-[protein] + ADP + H(+)</text>
        <dbReference type="Rhea" id="RHEA:46608"/>
        <dbReference type="Rhea" id="RHEA-COMP:11060"/>
        <dbReference type="Rhea" id="RHEA-COMP:11605"/>
        <dbReference type="ChEBI" id="CHEBI:15378"/>
        <dbReference type="ChEBI" id="CHEBI:30013"/>
        <dbReference type="ChEBI" id="CHEBI:30616"/>
        <dbReference type="ChEBI" id="CHEBI:61977"/>
        <dbReference type="ChEBI" id="CHEBI:456216"/>
    </reaction>
</comment>
<keyword evidence="11" id="KW-0325">Glycoprotein</keyword>
<evidence type="ECO:0000256" key="9">
    <source>
        <dbReference type="ARBA" id="ARBA00022840"/>
    </source>
</evidence>
<feature type="transmembrane region" description="Helical" evidence="17">
    <location>
        <begin position="467"/>
        <end position="491"/>
    </location>
</feature>
<keyword evidence="17" id="KW-1133">Transmembrane helix</keyword>
<dbReference type="InterPro" id="IPR000719">
    <property type="entry name" value="Prot_kinase_dom"/>
</dbReference>
<evidence type="ECO:0000256" key="2">
    <source>
        <dbReference type="ARBA" id="ARBA00022527"/>
    </source>
</evidence>
<evidence type="ECO:0000256" key="14">
    <source>
        <dbReference type="PROSITE-ProRule" id="PRU00076"/>
    </source>
</evidence>
<dbReference type="SUPFAM" id="SSF57196">
    <property type="entry name" value="EGF/Laminin"/>
    <property type="match status" value="2"/>
</dbReference>
<evidence type="ECO:0000256" key="4">
    <source>
        <dbReference type="ARBA" id="ARBA00022679"/>
    </source>
</evidence>
<sequence length="856" mass="93327">MNKHFFLNCSSNDEGHPELWFGSNIPARDISVLEGTVTVGIDAAFACYNITGSRTDFFSQAITLGSGPFTFSDTLNAFTVLDAAKPQFPRASNHLIIDECKVLKNPCKEGTCENVIGDYNCLCPRGKYGDGKTGCHRGSIITIIAVAESTASPDVKPGCQDKCGDVSVPYPFGIGKESCAMNDDFFLNCTSGADGQPELFFRRNMPARNISVLEGTISASLYTAFACYDKTGSRTANYSQSFNLGSGPFTLSDTRNVFTVIGCDTMPLVTNYEVTYGAACLSLCTEYVNMSDGNPCLGSGCCQTSIPKGLKSLHISLFSLYNYTNVSDFNLCGFAFLVDKNSLKISDWPLSRKPKYGKDAYTADVVIEWVVENKTCEQAKANESAYACGANANCTYPEIGQGYRCSCNEGFEGNPYLREGCQDIDECKVLKNPCKEGTCENVIGDYNCRCPRGKYGDGKTGCQRGSIITIIAAVGASILLVVICLLLYMICTKRIKEKNFQENGGKFLKNQRVRIFSEAELAKATNNYADDRKLGEGGFGSVYSGALTDNTVVAVKKSKGVDKAQMNEEFQKEMSIVSQVNHKNVVKLLGLCLETKVPLLVYEFISNGTLSKHIHDKGSRILASWTNRLRVASEAALALDYLHSLADPPVIHGDVKSVNILLDTNYTAKVADFGASVLMSPGQTNILATKIQGTLGYLDPEYLMTGILTVQSDVYSFGVVLVELLTGEMPNSISKSGEKRNVIQHFISALENNHLFKILDFQTVDEGEMDEIEAVAELAKVCLHSMGVNRPTMKEVSDELAKLKALHQKSLAQQNSEETEHLLGESSQSFCKNASPPMDQSQTVISLQIENYTNSN</sequence>
<dbReference type="GO" id="GO:0007166">
    <property type="term" value="P:cell surface receptor signaling pathway"/>
    <property type="evidence" value="ECO:0007669"/>
    <property type="project" value="InterPro"/>
</dbReference>
<dbReference type="GO" id="GO:0005886">
    <property type="term" value="C:plasma membrane"/>
    <property type="evidence" value="ECO:0007669"/>
    <property type="project" value="TreeGrafter"/>
</dbReference>
<evidence type="ECO:0000256" key="5">
    <source>
        <dbReference type="ARBA" id="ARBA00022729"/>
    </source>
</evidence>
<dbReference type="InterPro" id="IPR011009">
    <property type="entry name" value="Kinase-like_dom_sf"/>
</dbReference>
<evidence type="ECO:0000256" key="12">
    <source>
        <dbReference type="ARBA" id="ARBA00047558"/>
    </source>
</evidence>
<keyword evidence="2" id="KW-0723">Serine/threonine-protein kinase</keyword>
<dbReference type="PROSITE" id="PS00010">
    <property type="entry name" value="ASX_HYDROXYL"/>
    <property type="match status" value="2"/>
</dbReference>
<dbReference type="SMART" id="SM00220">
    <property type="entry name" value="S_TKc"/>
    <property type="match status" value="1"/>
</dbReference>
<dbReference type="FunFam" id="3.30.200.20:FF:000337">
    <property type="entry name" value="Wall-associated receptor kinase 3"/>
    <property type="match status" value="1"/>
</dbReference>
<evidence type="ECO:0000256" key="1">
    <source>
        <dbReference type="ARBA" id="ARBA00004479"/>
    </source>
</evidence>
<dbReference type="PROSITE" id="PS00107">
    <property type="entry name" value="PROTEIN_KINASE_ATP"/>
    <property type="match status" value="1"/>
</dbReference>
<dbReference type="Proteomes" id="UP001164929">
    <property type="component" value="Chromosome 4"/>
</dbReference>
<evidence type="ECO:0000256" key="10">
    <source>
        <dbReference type="ARBA" id="ARBA00023157"/>
    </source>
</evidence>
<dbReference type="Pfam" id="PF13947">
    <property type="entry name" value="GUB_WAK_bind"/>
    <property type="match status" value="1"/>
</dbReference>
<evidence type="ECO:0000256" key="6">
    <source>
        <dbReference type="ARBA" id="ARBA00022737"/>
    </source>
</evidence>
<feature type="binding site" evidence="15">
    <location>
        <position position="557"/>
    </location>
    <ligand>
        <name>ATP</name>
        <dbReference type="ChEBI" id="CHEBI:30616"/>
    </ligand>
</feature>
<keyword evidence="5" id="KW-0732">Signal</keyword>
<dbReference type="InterPro" id="IPR018097">
    <property type="entry name" value="EGF_Ca-bd_CS"/>
</dbReference>
<comment type="subcellular location">
    <subcellularLocation>
        <location evidence="1">Membrane</location>
        <topology evidence="1">Single-pass type I membrane protein</topology>
    </subcellularLocation>
</comment>
<dbReference type="InterPro" id="IPR000742">
    <property type="entry name" value="EGF"/>
</dbReference>
<feature type="domain" description="EGF-like" evidence="19">
    <location>
        <begin position="96"/>
        <end position="136"/>
    </location>
</feature>
<dbReference type="PANTHER" id="PTHR27005:SF315">
    <property type="entry name" value="PROTEIN KINASE DOMAIN-CONTAINING PROTEIN"/>
    <property type="match status" value="1"/>
</dbReference>
<keyword evidence="17" id="KW-0472">Membrane</keyword>
<dbReference type="InterPro" id="IPR049883">
    <property type="entry name" value="NOTCH1_EGF-like"/>
</dbReference>
<dbReference type="InterPro" id="IPR017441">
    <property type="entry name" value="Protein_kinase_ATP_BS"/>
</dbReference>
<keyword evidence="9 15" id="KW-0067">ATP-binding</keyword>
<dbReference type="SMART" id="SM00181">
    <property type="entry name" value="EGF"/>
    <property type="match status" value="3"/>
</dbReference>
<dbReference type="CDD" id="cd14066">
    <property type="entry name" value="STKc_IRAK"/>
    <property type="match status" value="1"/>
</dbReference>
<keyword evidence="8 20" id="KW-0418">Kinase</keyword>
<evidence type="ECO:0000256" key="15">
    <source>
        <dbReference type="PROSITE-ProRule" id="PRU10141"/>
    </source>
</evidence>
<keyword evidence="21" id="KW-1185">Reference proteome</keyword>
<dbReference type="InterPro" id="IPR025287">
    <property type="entry name" value="WAK_GUB"/>
</dbReference>
<feature type="compositionally biased region" description="Polar residues" evidence="16">
    <location>
        <begin position="825"/>
        <end position="835"/>
    </location>
</feature>
<dbReference type="Pfam" id="PF07645">
    <property type="entry name" value="EGF_CA"/>
    <property type="match status" value="2"/>
</dbReference>
<evidence type="ECO:0000256" key="13">
    <source>
        <dbReference type="ARBA" id="ARBA00047951"/>
    </source>
</evidence>
<evidence type="ECO:0000256" key="11">
    <source>
        <dbReference type="ARBA" id="ARBA00023180"/>
    </source>
</evidence>
<dbReference type="FunFam" id="1.10.510.10:FF:000084">
    <property type="entry name" value="Wall-associated receptor kinase 2"/>
    <property type="match status" value="1"/>
</dbReference>
<accession>A0AAD6R4U5</accession>
<proteinExistence type="predicted"/>